<comment type="caution">
    <text evidence="1">The sequence shown here is derived from an EMBL/GenBank/DDBJ whole genome shotgun (WGS) entry which is preliminary data.</text>
</comment>
<dbReference type="AlphaFoldDB" id="A0AAV4D6P9"/>
<dbReference type="EMBL" id="BLXT01007525">
    <property type="protein sequence ID" value="GFO39807.1"/>
    <property type="molecule type" value="Genomic_DNA"/>
</dbReference>
<evidence type="ECO:0000313" key="1">
    <source>
        <dbReference type="EMBL" id="GFO39807.1"/>
    </source>
</evidence>
<organism evidence="1 2">
    <name type="scientific">Plakobranchus ocellatus</name>
    <dbReference type="NCBI Taxonomy" id="259542"/>
    <lineage>
        <taxon>Eukaryota</taxon>
        <taxon>Metazoa</taxon>
        <taxon>Spiralia</taxon>
        <taxon>Lophotrochozoa</taxon>
        <taxon>Mollusca</taxon>
        <taxon>Gastropoda</taxon>
        <taxon>Heterobranchia</taxon>
        <taxon>Euthyneura</taxon>
        <taxon>Panpulmonata</taxon>
        <taxon>Sacoglossa</taxon>
        <taxon>Placobranchoidea</taxon>
        <taxon>Plakobranchidae</taxon>
        <taxon>Plakobranchus</taxon>
    </lineage>
</organism>
<sequence length="77" mass="8672">MLSLLAQVRQENSAIKTRRQGDLRHSHSTQPVHNKVISGFQALRQARVHVVDLEVSLKDLRKDSLSSVPPTPHQPCK</sequence>
<proteinExistence type="predicted"/>
<keyword evidence="2" id="KW-1185">Reference proteome</keyword>
<dbReference type="Proteomes" id="UP000735302">
    <property type="component" value="Unassembled WGS sequence"/>
</dbReference>
<gene>
    <name evidence="1" type="ORF">PoB_006631200</name>
</gene>
<reference evidence="1 2" key="1">
    <citation type="journal article" date="2021" name="Elife">
        <title>Chloroplast acquisition without the gene transfer in kleptoplastic sea slugs, Plakobranchus ocellatus.</title>
        <authorList>
            <person name="Maeda T."/>
            <person name="Takahashi S."/>
            <person name="Yoshida T."/>
            <person name="Shimamura S."/>
            <person name="Takaki Y."/>
            <person name="Nagai Y."/>
            <person name="Toyoda A."/>
            <person name="Suzuki Y."/>
            <person name="Arimoto A."/>
            <person name="Ishii H."/>
            <person name="Satoh N."/>
            <person name="Nishiyama T."/>
            <person name="Hasebe M."/>
            <person name="Maruyama T."/>
            <person name="Minagawa J."/>
            <person name="Obokata J."/>
            <person name="Shigenobu S."/>
        </authorList>
    </citation>
    <scope>NUCLEOTIDE SEQUENCE [LARGE SCALE GENOMIC DNA]</scope>
</reference>
<name>A0AAV4D6P9_9GAST</name>
<evidence type="ECO:0000313" key="2">
    <source>
        <dbReference type="Proteomes" id="UP000735302"/>
    </source>
</evidence>
<accession>A0AAV4D6P9</accession>
<protein>
    <submittedName>
        <fullName evidence="1">Uncharacterized protein</fullName>
    </submittedName>
</protein>